<evidence type="ECO:0000313" key="2">
    <source>
        <dbReference type="EMBL" id="KAB2602978.1"/>
    </source>
</evidence>
<dbReference type="Pfam" id="PF08276">
    <property type="entry name" value="PAN_2"/>
    <property type="match status" value="1"/>
</dbReference>
<dbReference type="PANTHER" id="PTHR32444:SF235">
    <property type="entry name" value="OS01G0783900 PROTEIN"/>
    <property type="match status" value="1"/>
</dbReference>
<protein>
    <recommendedName>
        <fullName evidence="1">Apple domain-containing protein</fullName>
    </recommendedName>
</protein>
<dbReference type="EMBL" id="SMOL01000695">
    <property type="protein sequence ID" value="KAB2602978.1"/>
    <property type="molecule type" value="Genomic_DNA"/>
</dbReference>
<dbReference type="PANTHER" id="PTHR32444">
    <property type="entry name" value="BULB-TYPE LECTIN DOMAIN-CONTAINING PROTEIN"/>
    <property type="match status" value="1"/>
</dbReference>
<accession>A0A5N5FIM4</accession>
<dbReference type="Proteomes" id="UP000327157">
    <property type="component" value="Chromosome 10"/>
</dbReference>
<evidence type="ECO:0000313" key="4">
    <source>
        <dbReference type="Proteomes" id="UP000327157"/>
    </source>
</evidence>
<gene>
    <name evidence="2" type="ORF">D8674_003983</name>
    <name evidence="3" type="ORF">D8674_003994</name>
</gene>
<proteinExistence type="predicted"/>
<name>A0A5N5FIM4_9ROSA</name>
<sequence>MNKAEVMQVLEHRDKQSTQWNSGDFSGECIRGSALCGNNKNDTFLSLKKMKVGNAHSQINVENETECKNRCLNSCKCKAYSYAKSGEYSIFCLEELKNMVYLISSIWFAH</sequence>
<feature type="domain" description="Apple" evidence="1">
    <location>
        <begin position="36"/>
        <end position="110"/>
    </location>
</feature>
<dbReference type="OrthoDB" id="1741851at2759"/>
<dbReference type="SUPFAM" id="SSF57414">
    <property type="entry name" value="Hairpin loop containing domain-like"/>
    <property type="match status" value="1"/>
</dbReference>
<dbReference type="EMBL" id="SMOL01000695">
    <property type="protein sequence ID" value="KAB2602989.1"/>
    <property type="molecule type" value="Genomic_DNA"/>
</dbReference>
<reference evidence="4" key="2">
    <citation type="submission" date="2019-10" db="EMBL/GenBank/DDBJ databases">
        <title>A de novo genome assembly of a pear dwarfing rootstock.</title>
        <authorList>
            <person name="Wang F."/>
            <person name="Wang J."/>
            <person name="Li S."/>
            <person name="Zhang Y."/>
            <person name="Fang M."/>
            <person name="Ma L."/>
            <person name="Zhao Y."/>
            <person name="Jiang S."/>
        </authorList>
    </citation>
    <scope>NUCLEOTIDE SEQUENCE [LARGE SCALE GENOMIC DNA]</scope>
    <source>
        <strain evidence="2">S2</strain>
        <tissue evidence="2">Leaf</tissue>
    </source>
</reference>
<reference evidence="3 4" key="3">
    <citation type="submission" date="2019-11" db="EMBL/GenBank/DDBJ databases">
        <title>A de novo genome assembly of a pear dwarfing rootstock.</title>
        <authorList>
            <person name="Wang F."/>
            <person name="Wang J."/>
            <person name="Li S."/>
            <person name="Zhang Y."/>
            <person name="Fang M."/>
            <person name="Ma L."/>
            <person name="Zhao Y."/>
            <person name="Jiang S."/>
        </authorList>
    </citation>
    <scope>NUCLEOTIDE SEQUENCE [LARGE SCALE GENOMIC DNA]</scope>
    <source>
        <strain evidence="3">S2</strain>
        <tissue evidence="3">Leaf</tissue>
    </source>
</reference>
<dbReference type="InterPro" id="IPR003609">
    <property type="entry name" value="Pan_app"/>
</dbReference>
<organism evidence="3 4">
    <name type="scientific">Pyrus ussuriensis x Pyrus communis</name>
    <dbReference type="NCBI Taxonomy" id="2448454"/>
    <lineage>
        <taxon>Eukaryota</taxon>
        <taxon>Viridiplantae</taxon>
        <taxon>Streptophyta</taxon>
        <taxon>Embryophyta</taxon>
        <taxon>Tracheophyta</taxon>
        <taxon>Spermatophyta</taxon>
        <taxon>Magnoliopsida</taxon>
        <taxon>eudicotyledons</taxon>
        <taxon>Gunneridae</taxon>
        <taxon>Pentapetalae</taxon>
        <taxon>rosids</taxon>
        <taxon>fabids</taxon>
        <taxon>Rosales</taxon>
        <taxon>Rosaceae</taxon>
        <taxon>Amygdaloideae</taxon>
        <taxon>Maleae</taxon>
        <taxon>Pyrus</taxon>
    </lineage>
</organism>
<evidence type="ECO:0000313" key="3">
    <source>
        <dbReference type="EMBL" id="KAB2602989.1"/>
    </source>
</evidence>
<dbReference type="PROSITE" id="PS50948">
    <property type="entry name" value="PAN"/>
    <property type="match status" value="1"/>
</dbReference>
<comment type="caution">
    <text evidence="3">The sequence shown here is derived from an EMBL/GenBank/DDBJ whole genome shotgun (WGS) entry which is preliminary data.</text>
</comment>
<keyword evidence="4" id="KW-1185">Reference proteome</keyword>
<reference evidence="3 4" key="1">
    <citation type="submission" date="2019-09" db="EMBL/GenBank/DDBJ databases">
        <authorList>
            <person name="Ou C."/>
        </authorList>
    </citation>
    <scope>NUCLEOTIDE SEQUENCE [LARGE SCALE GENOMIC DNA]</scope>
    <source>
        <strain evidence="3">S2</strain>
        <tissue evidence="3">Leaf</tissue>
    </source>
</reference>
<evidence type="ECO:0000259" key="1">
    <source>
        <dbReference type="PROSITE" id="PS50948"/>
    </source>
</evidence>
<dbReference type="AlphaFoldDB" id="A0A5N5FIM4"/>